<reference evidence="2 3" key="1">
    <citation type="submission" date="2019-04" db="EMBL/GenBank/DDBJ databases">
        <title>Streptomyces lasaliensis sp.nov., an Actinomycete isolated from soil which produces the polyether antibiotic lasalocid.</title>
        <authorList>
            <person name="Erwin G."/>
            <person name="Haber C."/>
        </authorList>
    </citation>
    <scope>NUCLEOTIDE SEQUENCE [LARGE SCALE GENOMIC DNA]</scope>
    <source>
        <strain evidence="2 3">DSM 40089</strain>
    </source>
</reference>
<dbReference type="RefSeq" id="WP_137301549.1">
    <property type="nucleotide sequence ID" value="NZ_BMVD01000008.1"/>
</dbReference>
<proteinExistence type="predicted"/>
<dbReference type="Proteomes" id="UP000308632">
    <property type="component" value="Unassembled WGS sequence"/>
</dbReference>
<dbReference type="InterPro" id="IPR010852">
    <property type="entry name" value="ABATE"/>
</dbReference>
<dbReference type="EMBL" id="SZPR01000015">
    <property type="protein sequence ID" value="TKT08012.1"/>
    <property type="molecule type" value="Genomic_DNA"/>
</dbReference>
<organism evidence="2 3">
    <name type="scientific">Streptomyces galbus</name>
    <dbReference type="NCBI Taxonomy" id="33898"/>
    <lineage>
        <taxon>Bacteria</taxon>
        <taxon>Bacillati</taxon>
        <taxon>Actinomycetota</taxon>
        <taxon>Actinomycetes</taxon>
        <taxon>Kitasatosporales</taxon>
        <taxon>Streptomycetaceae</taxon>
        <taxon>Streptomyces</taxon>
    </lineage>
</organism>
<dbReference type="SUPFAM" id="SSF160904">
    <property type="entry name" value="Jann2411-like"/>
    <property type="match status" value="1"/>
</dbReference>
<sequence length="206" mass="22100">MTMDANARQGVRPAPGGLSFVQAFLNTEGGGRSDLLADAATANTWYAFAYAAVIGEQSVVGADTPTPAVLSHHDARRLSVLRSRIKSARKHPSGDRGPQCTEATIPAATVTLRQSGELAVSVTPCGTGCSQVESLLAFECLVAQLSDEWRRLKVCRDAGCRVAFYDRSRNSSRVWHDVRTCGNAANLRASRARHRKDTGTAHCQST</sequence>
<dbReference type="Gene3D" id="1.10.3300.10">
    <property type="entry name" value="Jann2411-like domain"/>
    <property type="match status" value="1"/>
</dbReference>
<feature type="domain" description="Zinc finger CGNR" evidence="1">
    <location>
        <begin position="151"/>
        <end position="194"/>
    </location>
</feature>
<comment type="caution">
    <text evidence="2">The sequence shown here is derived from an EMBL/GenBank/DDBJ whole genome shotgun (WGS) entry which is preliminary data.</text>
</comment>
<evidence type="ECO:0000259" key="1">
    <source>
        <dbReference type="Pfam" id="PF11706"/>
    </source>
</evidence>
<dbReference type="AlphaFoldDB" id="A0A4U5X102"/>
<accession>A0A4U5X102</accession>
<dbReference type="PANTHER" id="PTHR35525">
    <property type="entry name" value="BLL6575 PROTEIN"/>
    <property type="match status" value="1"/>
</dbReference>
<name>A0A4U5X102_STRGB</name>
<evidence type="ECO:0000313" key="2">
    <source>
        <dbReference type="EMBL" id="TKT08012.1"/>
    </source>
</evidence>
<dbReference type="InterPro" id="IPR023286">
    <property type="entry name" value="ABATE_dom_sf"/>
</dbReference>
<evidence type="ECO:0000313" key="3">
    <source>
        <dbReference type="Proteomes" id="UP000308632"/>
    </source>
</evidence>
<gene>
    <name evidence="2" type="ORF">E4U92_18510</name>
</gene>
<dbReference type="Pfam" id="PF11706">
    <property type="entry name" value="zf-CGNR"/>
    <property type="match status" value="1"/>
</dbReference>
<protein>
    <submittedName>
        <fullName evidence="2">CGNR zinc finger domain-containing protein</fullName>
    </submittedName>
</protein>
<dbReference type="InterPro" id="IPR021005">
    <property type="entry name" value="Znf_CGNR"/>
</dbReference>
<dbReference type="PANTHER" id="PTHR35525:SF3">
    <property type="entry name" value="BLL6575 PROTEIN"/>
    <property type="match status" value="1"/>
</dbReference>